<proteinExistence type="predicted"/>
<keyword evidence="2" id="KW-1185">Reference proteome</keyword>
<evidence type="ECO:0000313" key="2">
    <source>
        <dbReference type="Proteomes" id="UP000594261"/>
    </source>
</evidence>
<dbReference type="AlphaFoldDB" id="A0A7N2N812"/>
<dbReference type="Gramene" id="QL93p0356_0016:mrna">
    <property type="protein sequence ID" value="QL93p0356_0016:mrna"/>
    <property type="gene ID" value="QL93p0356_0016"/>
</dbReference>
<dbReference type="InParanoid" id="A0A7N2N812"/>
<name>A0A7N2N812_QUELO</name>
<protein>
    <submittedName>
        <fullName evidence="1">Uncharacterized protein</fullName>
    </submittedName>
</protein>
<dbReference type="Proteomes" id="UP000594261">
    <property type="component" value="Unassembled WGS sequence"/>
</dbReference>
<evidence type="ECO:0000313" key="1">
    <source>
        <dbReference type="EnsemblPlants" id="QL93p0356_0016:mrna"/>
    </source>
</evidence>
<accession>A0A7N2N812</accession>
<reference evidence="1" key="1">
    <citation type="submission" date="2021-01" db="UniProtKB">
        <authorList>
            <consortium name="EnsemblPlants"/>
        </authorList>
    </citation>
    <scope>IDENTIFICATION</scope>
</reference>
<sequence>MSNLKKHHLVSVDDVIVLAEVTKLDVEWLRDYHDEVREIIVDNIMYYKNLKTDLANSTELLKSKKTSLDNKKLERLKL</sequence>
<dbReference type="EnsemblPlants" id="QL93p0356_0016:mrna">
    <property type="protein sequence ID" value="QL93p0356_0016:mrna"/>
    <property type="gene ID" value="QL93p0356_0016"/>
</dbReference>
<organism evidence="1 2">
    <name type="scientific">Quercus lobata</name>
    <name type="common">Valley oak</name>
    <dbReference type="NCBI Taxonomy" id="97700"/>
    <lineage>
        <taxon>Eukaryota</taxon>
        <taxon>Viridiplantae</taxon>
        <taxon>Streptophyta</taxon>
        <taxon>Embryophyta</taxon>
        <taxon>Tracheophyta</taxon>
        <taxon>Spermatophyta</taxon>
        <taxon>Magnoliopsida</taxon>
        <taxon>eudicotyledons</taxon>
        <taxon>Gunneridae</taxon>
        <taxon>Pentapetalae</taxon>
        <taxon>rosids</taxon>
        <taxon>fabids</taxon>
        <taxon>Fagales</taxon>
        <taxon>Fagaceae</taxon>
        <taxon>Quercus</taxon>
    </lineage>
</organism>